<protein>
    <submittedName>
        <fullName evidence="1">Uncharacterized protein</fullName>
    </submittedName>
</protein>
<sequence>MGQNLKPLHVLKTQDCTPDIFMAFTGAHFIGNANGHADVHVIVAQARLFDFFFAVRIQICVEFRAALSSGRVNWPLLFIQTERESAYLHVNVCVPVCVTEIFASMPDRCTFARVPEKLSGTKTQDAWGVYRHIME</sequence>
<name>A0A0W0U959_9GAMM</name>
<dbReference type="EMBL" id="LNYC01000005">
    <property type="protein sequence ID" value="KTD04221.1"/>
    <property type="molecule type" value="Genomic_DNA"/>
</dbReference>
<reference evidence="1 2" key="1">
    <citation type="submission" date="2015-11" db="EMBL/GenBank/DDBJ databases">
        <title>Genomic analysis of 38 Legionella species identifies large and diverse effector repertoires.</title>
        <authorList>
            <person name="Burstein D."/>
            <person name="Amaro F."/>
            <person name="Zusman T."/>
            <person name="Lifshitz Z."/>
            <person name="Cohen O."/>
            <person name="Gilbert J.A."/>
            <person name="Pupko T."/>
            <person name="Shuman H.A."/>
            <person name="Segal G."/>
        </authorList>
    </citation>
    <scope>NUCLEOTIDE SEQUENCE [LARGE SCALE GENOMIC DNA]</scope>
    <source>
        <strain evidence="1 2">ATCC 49504</strain>
    </source>
</reference>
<keyword evidence="2" id="KW-1185">Reference proteome</keyword>
<evidence type="ECO:0000313" key="2">
    <source>
        <dbReference type="Proteomes" id="UP000054785"/>
    </source>
</evidence>
<proteinExistence type="predicted"/>
<comment type="caution">
    <text evidence="1">The sequence shown here is derived from an EMBL/GenBank/DDBJ whole genome shotgun (WGS) entry which is preliminary data.</text>
</comment>
<evidence type="ECO:0000313" key="1">
    <source>
        <dbReference type="EMBL" id="KTD04221.1"/>
    </source>
</evidence>
<dbReference type="PATRIC" id="fig|45065.4.peg.267"/>
<gene>
    <name evidence="1" type="ORF">Lgee_0251</name>
</gene>
<dbReference type="STRING" id="45065.Lgee_0251"/>
<dbReference type="Proteomes" id="UP000054785">
    <property type="component" value="Unassembled WGS sequence"/>
</dbReference>
<accession>A0A0W0U959</accession>
<dbReference type="AlphaFoldDB" id="A0A0W0U959"/>
<organism evidence="1 2">
    <name type="scientific">Legionella geestiana</name>
    <dbReference type="NCBI Taxonomy" id="45065"/>
    <lineage>
        <taxon>Bacteria</taxon>
        <taxon>Pseudomonadati</taxon>
        <taxon>Pseudomonadota</taxon>
        <taxon>Gammaproteobacteria</taxon>
        <taxon>Legionellales</taxon>
        <taxon>Legionellaceae</taxon>
        <taxon>Legionella</taxon>
    </lineage>
</organism>